<evidence type="ECO:0000313" key="1">
    <source>
        <dbReference type="EMBL" id="KAJ9126905.1"/>
    </source>
</evidence>
<reference evidence="1" key="1">
    <citation type="submission" date="2023-04" db="EMBL/GenBank/DDBJ databases">
        <title>Draft Genome sequencing of Naganishia species isolated from polar environments using Oxford Nanopore Technology.</title>
        <authorList>
            <person name="Leo P."/>
            <person name="Venkateswaran K."/>
        </authorList>
    </citation>
    <scope>NUCLEOTIDE SEQUENCE</scope>
    <source>
        <strain evidence="1">DBVPG 5303</strain>
    </source>
</reference>
<name>A0ACC2XTE2_9TREE</name>
<gene>
    <name evidence="1" type="ORF">QFC24_001136</name>
</gene>
<keyword evidence="2" id="KW-1185">Reference proteome</keyword>
<sequence>MPRSEPLSLAFTNQLIIIITNPMPPRRARFAADPDNQIVPANASPNEAAAAAAADTAGDAAFAARLHQQELAAEEARRQHMRNRRIAVEEAIQRRQDQVNAEDPVPGAWPHDAYLAVPGLAIGRGGVARFGVRPLAIPGGDGGNSNAARAARSVAARELREAGPRYDGRPPPEILPGLGLRAPHRGGLELGNDLRDFEAMLQRVVMGHGGPNPYAFAAMRAEQQQSVEESWSGINFTPRHNPLLGFTYDFDKDAEDDKEPTEIVRLDFDDESPIIEELKAPVAGSSNHLGRHDSMTSVDGKGKGITSLVCAKCNEQLRVSQSQRNEADRVFALRCGHLIDKRCLDDISQPHPDLVVNQDEDHKPGFVKIGKGKAVESASRSGGTFVVKGSYTDPAITPQASSSTLPRIVSPYADQQSSSPSVPLNNSEASSSNQRMPSRTTRSAARAAVNHADDENEVPASDDEGYDTLTNPTGRLPLNKKRKVQSKATSKTAALKKLKAPVEMREFRWVCPVAACGKEHFSEEIGGVWKPKDKMTVQLFV</sequence>
<proteinExistence type="predicted"/>
<accession>A0ACC2XTE2</accession>
<organism evidence="1 2">
    <name type="scientific">Naganishia onofrii</name>
    <dbReference type="NCBI Taxonomy" id="1851511"/>
    <lineage>
        <taxon>Eukaryota</taxon>
        <taxon>Fungi</taxon>
        <taxon>Dikarya</taxon>
        <taxon>Basidiomycota</taxon>
        <taxon>Agaricomycotina</taxon>
        <taxon>Tremellomycetes</taxon>
        <taxon>Filobasidiales</taxon>
        <taxon>Filobasidiaceae</taxon>
        <taxon>Naganishia</taxon>
    </lineage>
</organism>
<dbReference type="Proteomes" id="UP001234202">
    <property type="component" value="Unassembled WGS sequence"/>
</dbReference>
<protein>
    <submittedName>
        <fullName evidence="1">Uncharacterized protein</fullName>
    </submittedName>
</protein>
<comment type="caution">
    <text evidence="1">The sequence shown here is derived from an EMBL/GenBank/DDBJ whole genome shotgun (WGS) entry which is preliminary data.</text>
</comment>
<dbReference type="EMBL" id="JASBWV010000003">
    <property type="protein sequence ID" value="KAJ9126905.1"/>
    <property type="molecule type" value="Genomic_DNA"/>
</dbReference>
<evidence type="ECO:0000313" key="2">
    <source>
        <dbReference type="Proteomes" id="UP001234202"/>
    </source>
</evidence>